<organism evidence="2 3">
    <name type="scientific">Bugula neritina</name>
    <name type="common">Brown bryozoan</name>
    <name type="synonym">Sertularia neritina</name>
    <dbReference type="NCBI Taxonomy" id="10212"/>
    <lineage>
        <taxon>Eukaryota</taxon>
        <taxon>Metazoa</taxon>
        <taxon>Spiralia</taxon>
        <taxon>Lophotrochozoa</taxon>
        <taxon>Bryozoa</taxon>
        <taxon>Gymnolaemata</taxon>
        <taxon>Cheilostomatida</taxon>
        <taxon>Flustrina</taxon>
        <taxon>Buguloidea</taxon>
        <taxon>Bugulidae</taxon>
        <taxon>Bugula</taxon>
    </lineage>
</organism>
<reference evidence="2" key="1">
    <citation type="submission" date="2020-06" db="EMBL/GenBank/DDBJ databases">
        <title>Draft genome of Bugula neritina, a colonial animal packing powerful symbionts and potential medicines.</title>
        <authorList>
            <person name="Rayko M."/>
        </authorList>
    </citation>
    <scope>NUCLEOTIDE SEQUENCE [LARGE SCALE GENOMIC DNA]</scope>
    <source>
        <strain evidence="2">Kwan_BN1</strain>
    </source>
</reference>
<comment type="caution">
    <text evidence="2">The sequence shown here is derived from an EMBL/GenBank/DDBJ whole genome shotgun (WGS) entry which is preliminary data.</text>
</comment>
<protein>
    <submittedName>
        <fullName evidence="2">Uncharacterized protein</fullName>
    </submittedName>
</protein>
<evidence type="ECO:0000313" key="3">
    <source>
        <dbReference type="Proteomes" id="UP000593567"/>
    </source>
</evidence>
<feature type="region of interest" description="Disordered" evidence="1">
    <location>
        <begin position="202"/>
        <end position="225"/>
    </location>
</feature>
<gene>
    <name evidence="2" type="ORF">EB796_021193</name>
</gene>
<name>A0A7J7J326_BUGNE</name>
<accession>A0A7J7J326</accession>
<sequence length="319" mass="34477">MDIITMGHFCRTIVKDNSSCLFYYSDFELTLFNTSYVTPYNTSTFPTLVSSSLSPIAPLFSLNVSTSTPAPSAPSSASVKSRLSNSIERVTITPEHSKASTEKSTDVLTTRKQSLNSSFKSTSEPVSFSSLNFPVTSHNLNSVKSSISVLSSQSPSTVTLPAFTLSSPIPVSMSNSKFPFASVPKTTPKPVDDLHVSFPAHRASSAHDLESSSTTPPAAKSKTNDAAFSVSTNLKHLKPTSSVSFTTKPPAKPIDGLFFTADTIRIASPTQKPIQSGKSIVFPSTKPSNSKDKNYNYKTGIGHWPIATPPWKRYDSYFH</sequence>
<dbReference type="Proteomes" id="UP000593567">
    <property type="component" value="Unassembled WGS sequence"/>
</dbReference>
<evidence type="ECO:0000313" key="2">
    <source>
        <dbReference type="EMBL" id="KAF6020503.1"/>
    </source>
</evidence>
<dbReference type="EMBL" id="VXIV02003166">
    <property type="protein sequence ID" value="KAF6020503.1"/>
    <property type="molecule type" value="Genomic_DNA"/>
</dbReference>
<keyword evidence="3" id="KW-1185">Reference proteome</keyword>
<dbReference type="AlphaFoldDB" id="A0A7J7J326"/>
<proteinExistence type="predicted"/>
<evidence type="ECO:0000256" key="1">
    <source>
        <dbReference type="SAM" id="MobiDB-lite"/>
    </source>
</evidence>